<evidence type="ECO:0000313" key="2">
    <source>
        <dbReference type="Proteomes" id="UP001164250"/>
    </source>
</evidence>
<reference evidence="2" key="1">
    <citation type="journal article" date="2023" name="G3 (Bethesda)">
        <title>Genome assembly and association tests identify interacting loci associated with vigor, precocity, and sex in interspecific pistachio rootstocks.</title>
        <authorList>
            <person name="Palmer W."/>
            <person name="Jacygrad E."/>
            <person name="Sagayaradj S."/>
            <person name="Cavanaugh K."/>
            <person name="Han R."/>
            <person name="Bertier L."/>
            <person name="Beede B."/>
            <person name="Kafkas S."/>
            <person name="Golino D."/>
            <person name="Preece J."/>
            <person name="Michelmore R."/>
        </authorList>
    </citation>
    <scope>NUCLEOTIDE SEQUENCE [LARGE SCALE GENOMIC DNA]</scope>
</reference>
<dbReference type="Proteomes" id="UP001164250">
    <property type="component" value="Chromosome 12"/>
</dbReference>
<proteinExistence type="predicted"/>
<sequence length="111" mass="12465">MCTQAINDNNEQSGHDNENEVHEFKALVQVLHQVMKKQEEAMLSLREKNTALEKQISELATITYDMKAKSKAVRNTDREDPITITSPTINYVLGCLVALILLLSILIGLNL</sequence>
<organism evidence="1 2">
    <name type="scientific">Pistacia atlantica</name>
    <dbReference type="NCBI Taxonomy" id="434234"/>
    <lineage>
        <taxon>Eukaryota</taxon>
        <taxon>Viridiplantae</taxon>
        <taxon>Streptophyta</taxon>
        <taxon>Embryophyta</taxon>
        <taxon>Tracheophyta</taxon>
        <taxon>Spermatophyta</taxon>
        <taxon>Magnoliopsida</taxon>
        <taxon>eudicotyledons</taxon>
        <taxon>Gunneridae</taxon>
        <taxon>Pentapetalae</taxon>
        <taxon>rosids</taxon>
        <taxon>malvids</taxon>
        <taxon>Sapindales</taxon>
        <taxon>Anacardiaceae</taxon>
        <taxon>Pistacia</taxon>
    </lineage>
</organism>
<gene>
    <name evidence="1" type="ORF">Patl1_09648</name>
</gene>
<protein>
    <submittedName>
        <fullName evidence="1">Uncharacterized protein</fullName>
    </submittedName>
</protein>
<accession>A0ACC1A4Z6</accession>
<name>A0ACC1A4Z6_9ROSI</name>
<comment type="caution">
    <text evidence="1">The sequence shown here is derived from an EMBL/GenBank/DDBJ whole genome shotgun (WGS) entry which is preliminary data.</text>
</comment>
<dbReference type="EMBL" id="CM047908">
    <property type="protein sequence ID" value="KAJ0082580.1"/>
    <property type="molecule type" value="Genomic_DNA"/>
</dbReference>
<keyword evidence="2" id="KW-1185">Reference proteome</keyword>
<evidence type="ECO:0000313" key="1">
    <source>
        <dbReference type="EMBL" id="KAJ0082580.1"/>
    </source>
</evidence>